<name>A0A8T3C9F1_DENNO</name>
<dbReference type="Proteomes" id="UP000829196">
    <property type="component" value="Unassembled WGS sequence"/>
</dbReference>
<accession>A0A8T3C9F1</accession>
<reference evidence="2" key="1">
    <citation type="journal article" date="2022" name="Front. Genet.">
        <title>Chromosome-Scale Assembly of the Dendrobium nobile Genome Provides Insights Into the Molecular Mechanism of the Biosynthesis of the Medicinal Active Ingredient of Dendrobium.</title>
        <authorList>
            <person name="Xu Q."/>
            <person name="Niu S.-C."/>
            <person name="Li K.-L."/>
            <person name="Zheng P.-J."/>
            <person name="Zhang X.-J."/>
            <person name="Jia Y."/>
            <person name="Liu Y."/>
            <person name="Niu Y.-X."/>
            <person name="Yu L.-H."/>
            <person name="Chen D.-F."/>
            <person name="Zhang G.-Q."/>
        </authorList>
    </citation>
    <scope>NUCLEOTIDE SEQUENCE</scope>
    <source>
        <tissue evidence="2">Leaf</tissue>
    </source>
</reference>
<proteinExistence type="predicted"/>
<gene>
    <name evidence="2" type="ORF">KFK09_001382</name>
</gene>
<sequence>MSPTEEPPPPLPPEKLEVGVEEELLEGRHVNNEMVLRRNRCDARGKESESSDRFYDTTLYGPRVRETSPCETQ</sequence>
<evidence type="ECO:0000256" key="1">
    <source>
        <dbReference type="SAM" id="MobiDB-lite"/>
    </source>
</evidence>
<dbReference type="AlphaFoldDB" id="A0A8T3C9F1"/>
<keyword evidence="3" id="KW-1185">Reference proteome</keyword>
<evidence type="ECO:0000313" key="3">
    <source>
        <dbReference type="Proteomes" id="UP000829196"/>
    </source>
</evidence>
<organism evidence="2 3">
    <name type="scientific">Dendrobium nobile</name>
    <name type="common">Orchid</name>
    <dbReference type="NCBI Taxonomy" id="94219"/>
    <lineage>
        <taxon>Eukaryota</taxon>
        <taxon>Viridiplantae</taxon>
        <taxon>Streptophyta</taxon>
        <taxon>Embryophyta</taxon>
        <taxon>Tracheophyta</taxon>
        <taxon>Spermatophyta</taxon>
        <taxon>Magnoliopsida</taxon>
        <taxon>Liliopsida</taxon>
        <taxon>Asparagales</taxon>
        <taxon>Orchidaceae</taxon>
        <taxon>Epidendroideae</taxon>
        <taxon>Malaxideae</taxon>
        <taxon>Dendrobiinae</taxon>
        <taxon>Dendrobium</taxon>
    </lineage>
</organism>
<dbReference type="EMBL" id="JAGYWB010000002">
    <property type="protein sequence ID" value="KAI0528839.1"/>
    <property type="molecule type" value="Genomic_DNA"/>
</dbReference>
<feature type="compositionally biased region" description="Basic and acidic residues" evidence="1">
    <location>
        <begin position="41"/>
        <end position="55"/>
    </location>
</feature>
<protein>
    <submittedName>
        <fullName evidence="2">Uncharacterized protein</fullName>
    </submittedName>
</protein>
<feature type="compositionally biased region" description="Basic and acidic residues" evidence="1">
    <location>
        <begin position="63"/>
        <end position="73"/>
    </location>
</feature>
<comment type="caution">
    <text evidence="2">The sequence shown here is derived from an EMBL/GenBank/DDBJ whole genome shotgun (WGS) entry which is preliminary data.</text>
</comment>
<feature type="region of interest" description="Disordered" evidence="1">
    <location>
        <begin position="41"/>
        <end position="73"/>
    </location>
</feature>
<evidence type="ECO:0000313" key="2">
    <source>
        <dbReference type="EMBL" id="KAI0528839.1"/>
    </source>
</evidence>